<keyword evidence="1" id="KW-0812">Transmembrane</keyword>
<evidence type="ECO:0000256" key="1">
    <source>
        <dbReference type="SAM" id="Phobius"/>
    </source>
</evidence>
<name>A0A392SK52_9FABA</name>
<accession>A0A392SK52</accession>
<dbReference type="EMBL" id="LXQA010384901">
    <property type="protein sequence ID" value="MCI48310.1"/>
    <property type="molecule type" value="Genomic_DNA"/>
</dbReference>
<keyword evidence="3" id="KW-1185">Reference proteome</keyword>
<evidence type="ECO:0000313" key="2">
    <source>
        <dbReference type="EMBL" id="MCI48310.1"/>
    </source>
</evidence>
<sequence>MGHIVVRCVLQLTFNGDLVIVSTMVLIMLRWLVFLLRKHAYLVTKFPSHCGHDIIPRSHDGVHN</sequence>
<keyword evidence="1" id="KW-1133">Transmembrane helix</keyword>
<reference evidence="2 3" key="1">
    <citation type="journal article" date="2018" name="Front. Plant Sci.">
        <title>Red Clover (Trifolium pratense) and Zigzag Clover (T. medium) - A Picture of Genomic Similarities and Differences.</title>
        <authorList>
            <person name="Dluhosova J."/>
            <person name="Istvanek J."/>
            <person name="Nedelnik J."/>
            <person name="Repkova J."/>
        </authorList>
    </citation>
    <scope>NUCLEOTIDE SEQUENCE [LARGE SCALE GENOMIC DNA]</scope>
    <source>
        <strain evidence="3">cv. 10/8</strain>
        <tissue evidence="2">Leaf</tissue>
    </source>
</reference>
<comment type="caution">
    <text evidence="2">The sequence shown here is derived from an EMBL/GenBank/DDBJ whole genome shotgun (WGS) entry which is preliminary data.</text>
</comment>
<dbReference type="Proteomes" id="UP000265520">
    <property type="component" value="Unassembled WGS sequence"/>
</dbReference>
<feature type="transmembrane region" description="Helical" evidence="1">
    <location>
        <begin position="18"/>
        <end position="36"/>
    </location>
</feature>
<organism evidence="2 3">
    <name type="scientific">Trifolium medium</name>
    <dbReference type="NCBI Taxonomy" id="97028"/>
    <lineage>
        <taxon>Eukaryota</taxon>
        <taxon>Viridiplantae</taxon>
        <taxon>Streptophyta</taxon>
        <taxon>Embryophyta</taxon>
        <taxon>Tracheophyta</taxon>
        <taxon>Spermatophyta</taxon>
        <taxon>Magnoliopsida</taxon>
        <taxon>eudicotyledons</taxon>
        <taxon>Gunneridae</taxon>
        <taxon>Pentapetalae</taxon>
        <taxon>rosids</taxon>
        <taxon>fabids</taxon>
        <taxon>Fabales</taxon>
        <taxon>Fabaceae</taxon>
        <taxon>Papilionoideae</taxon>
        <taxon>50 kb inversion clade</taxon>
        <taxon>NPAAA clade</taxon>
        <taxon>Hologalegina</taxon>
        <taxon>IRL clade</taxon>
        <taxon>Trifolieae</taxon>
        <taxon>Trifolium</taxon>
    </lineage>
</organism>
<evidence type="ECO:0000313" key="3">
    <source>
        <dbReference type="Proteomes" id="UP000265520"/>
    </source>
</evidence>
<dbReference type="AlphaFoldDB" id="A0A392SK52"/>
<proteinExistence type="predicted"/>
<keyword evidence="1" id="KW-0472">Membrane</keyword>
<protein>
    <submittedName>
        <fullName evidence="2">Uncharacterized protein</fullName>
    </submittedName>
</protein>